<dbReference type="InterPro" id="IPR036396">
    <property type="entry name" value="Cyt_P450_sf"/>
</dbReference>
<name>A0A371ECT6_MUCPR</name>
<dbReference type="PRINTS" id="PR00385">
    <property type="entry name" value="P450"/>
</dbReference>
<dbReference type="PRINTS" id="PR00463">
    <property type="entry name" value="EP450I"/>
</dbReference>
<dbReference type="PANTHER" id="PTHR47955">
    <property type="entry name" value="CYTOCHROME P450 FAMILY 71 PROTEIN"/>
    <property type="match status" value="1"/>
</dbReference>
<evidence type="ECO:0000256" key="5">
    <source>
        <dbReference type="ARBA" id="ARBA00023002"/>
    </source>
</evidence>
<keyword evidence="4 8" id="KW-0479">Metal-binding</keyword>
<evidence type="ECO:0000256" key="6">
    <source>
        <dbReference type="ARBA" id="ARBA00023004"/>
    </source>
</evidence>
<keyword evidence="5 9" id="KW-0560">Oxidoreductase</keyword>
<accession>A0A371ECT6</accession>
<dbReference type="InterPro" id="IPR017972">
    <property type="entry name" value="Cyt_P450_CS"/>
</dbReference>
<dbReference type="CDD" id="cd11072">
    <property type="entry name" value="CYP71-like"/>
    <property type="match status" value="1"/>
</dbReference>
<comment type="similarity">
    <text evidence="2 9">Belongs to the cytochrome P450 family.</text>
</comment>
<keyword evidence="10" id="KW-0472">Membrane</keyword>
<evidence type="ECO:0000256" key="9">
    <source>
        <dbReference type="RuleBase" id="RU000461"/>
    </source>
</evidence>
<dbReference type="EMBL" id="QJKJ01014676">
    <property type="protein sequence ID" value="RDX63848.1"/>
    <property type="molecule type" value="Genomic_DNA"/>
</dbReference>
<keyword evidence="7 9" id="KW-0503">Monooxygenase</keyword>
<dbReference type="FunFam" id="1.10.630.10:FF:000008">
    <property type="entry name" value="Cytochrome P450 71D8"/>
    <property type="match status" value="1"/>
</dbReference>
<dbReference type="OrthoDB" id="1470350at2759"/>
<dbReference type="InterPro" id="IPR001128">
    <property type="entry name" value="Cyt_P450"/>
</dbReference>
<comment type="caution">
    <text evidence="11">The sequence shown here is derived from an EMBL/GenBank/DDBJ whole genome shotgun (WGS) entry which is preliminary data.</text>
</comment>
<dbReference type="GO" id="GO:0004497">
    <property type="term" value="F:monooxygenase activity"/>
    <property type="evidence" value="ECO:0007669"/>
    <property type="project" value="UniProtKB-KW"/>
</dbReference>
<gene>
    <name evidence="11" type="primary">CYP71D9</name>
    <name evidence="11" type="ORF">CR513_57668</name>
</gene>
<feature type="transmembrane region" description="Helical" evidence="10">
    <location>
        <begin position="6"/>
        <end position="25"/>
    </location>
</feature>
<proteinExistence type="inferred from homology"/>
<evidence type="ECO:0000313" key="12">
    <source>
        <dbReference type="Proteomes" id="UP000257109"/>
    </source>
</evidence>
<keyword evidence="10" id="KW-0812">Transmembrane</keyword>
<dbReference type="AlphaFoldDB" id="A0A371ECT6"/>
<evidence type="ECO:0000256" key="7">
    <source>
        <dbReference type="ARBA" id="ARBA00023033"/>
    </source>
</evidence>
<evidence type="ECO:0000256" key="1">
    <source>
        <dbReference type="ARBA" id="ARBA00001971"/>
    </source>
</evidence>
<organism evidence="11 12">
    <name type="scientific">Mucuna pruriens</name>
    <name type="common">Velvet bean</name>
    <name type="synonym">Dolichos pruriens</name>
    <dbReference type="NCBI Taxonomy" id="157652"/>
    <lineage>
        <taxon>Eukaryota</taxon>
        <taxon>Viridiplantae</taxon>
        <taxon>Streptophyta</taxon>
        <taxon>Embryophyta</taxon>
        <taxon>Tracheophyta</taxon>
        <taxon>Spermatophyta</taxon>
        <taxon>Magnoliopsida</taxon>
        <taxon>eudicotyledons</taxon>
        <taxon>Gunneridae</taxon>
        <taxon>Pentapetalae</taxon>
        <taxon>rosids</taxon>
        <taxon>fabids</taxon>
        <taxon>Fabales</taxon>
        <taxon>Fabaceae</taxon>
        <taxon>Papilionoideae</taxon>
        <taxon>50 kb inversion clade</taxon>
        <taxon>NPAAA clade</taxon>
        <taxon>indigoferoid/millettioid clade</taxon>
        <taxon>Phaseoleae</taxon>
        <taxon>Mucuna</taxon>
    </lineage>
</organism>
<evidence type="ECO:0000313" key="11">
    <source>
        <dbReference type="EMBL" id="RDX63848.1"/>
    </source>
</evidence>
<keyword evidence="10" id="KW-1133">Transmembrane helix</keyword>
<evidence type="ECO:0000256" key="8">
    <source>
        <dbReference type="PIRSR" id="PIRSR602401-1"/>
    </source>
</evidence>
<dbReference type="PANTHER" id="PTHR47955:SF8">
    <property type="entry name" value="CYTOCHROME P450 71D11-LIKE"/>
    <property type="match status" value="1"/>
</dbReference>
<dbReference type="STRING" id="157652.A0A371ECT6"/>
<dbReference type="Gene3D" id="1.10.630.10">
    <property type="entry name" value="Cytochrome P450"/>
    <property type="match status" value="1"/>
</dbReference>
<dbReference type="PROSITE" id="PS00086">
    <property type="entry name" value="CYTOCHROME_P450"/>
    <property type="match status" value="1"/>
</dbReference>
<protein>
    <submittedName>
        <fullName evidence="11">Cytochrome P450 71D9</fullName>
    </submittedName>
</protein>
<keyword evidence="3 8" id="KW-0349">Heme</keyword>
<dbReference type="GO" id="GO:0016705">
    <property type="term" value="F:oxidoreductase activity, acting on paired donors, with incorporation or reduction of molecular oxygen"/>
    <property type="evidence" value="ECO:0007669"/>
    <property type="project" value="InterPro"/>
</dbReference>
<keyword evidence="12" id="KW-1185">Reference proteome</keyword>
<feature type="binding site" description="axial binding residue" evidence="8">
    <location>
        <position position="446"/>
    </location>
    <ligand>
        <name>heme</name>
        <dbReference type="ChEBI" id="CHEBI:30413"/>
    </ligand>
    <ligandPart>
        <name>Fe</name>
        <dbReference type="ChEBI" id="CHEBI:18248"/>
    </ligandPart>
</feature>
<evidence type="ECO:0000256" key="3">
    <source>
        <dbReference type="ARBA" id="ARBA00022617"/>
    </source>
</evidence>
<evidence type="ECO:0000256" key="2">
    <source>
        <dbReference type="ARBA" id="ARBA00010617"/>
    </source>
</evidence>
<dbReference type="GO" id="GO:0020037">
    <property type="term" value="F:heme binding"/>
    <property type="evidence" value="ECO:0007669"/>
    <property type="project" value="InterPro"/>
</dbReference>
<dbReference type="SUPFAM" id="SSF48264">
    <property type="entry name" value="Cytochrome P450"/>
    <property type="match status" value="1"/>
</dbReference>
<evidence type="ECO:0000256" key="4">
    <source>
        <dbReference type="ARBA" id="ARBA00022723"/>
    </source>
</evidence>
<evidence type="ECO:0000256" key="10">
    <source>
        <dbReference type="SAM" id="Phobius"/>
    </source>
</evidence>
<keyword evidence="6 8" id="KW-0408">Iron</keyword>
<dbReference type="InterPro" id="IPR002401">
    <property type="entry name" value="Cyt_P450_E_grp-I"/>
</dbReference>
<comment type="cofactor">
    <cofactor evidence="1 8">
        <name>heme</name>
        <dbReference type="ChEBI" id="CHEBI:30413"/>
    </cofactor>
</comment>
<dbReference type="Pfam" id="PF00067">
    <property type="entry name" value="p450"/>
    <property type="match status" value="1"/>
</dbReference>
<sequence>MDLQFLYFTSIFSIFIFLFVTQKIVTKKSDSSPNLPPGPWKLPIIGNIHNLVGSSLPHHRLRDLSAKYGPLMHLKLGEVSTIVVSSPDYAKEVMKTHDHIFASRPLILAAKIMDYDFKGVAFTPYGDYWRQLRKIFALELLSSKRVQSFQPIREEVLTDFIKWIASKEGSAVNVTEEVTSTIFTITARTALGNRCRHHQKLISVVKEAAKISGGFDLGDLYPSAKWLQHMSGLKPNLEKLHQQADQIMQNIINEHREAKSSATGDQEEGEVLLDVLLKKEFSLTDDSIKAVIWVRILICSTNDIFGGGSDTSSTIITWAIAEMTRNPIIMEKVQAEVRNVFDKEGKPNESGIENLKYLKSVVSETLRLHPPGPLLLPRECGQACEINGYHIPQKSKVIVNAWAIGRDPNHWTEAERFYPERFIESSVDYKGNNFEFIPFGAGRRMCPGLTFGLSNVEYALAMLMYHFDWKLPNGIKNEDLDMTEIFGISVGRKDDLYLIPKSFHT</sequence>
<dbReference type="GO" id="GO:0005506">
    <property type="term" value="F:iron ion binding"/>
    <property type="evidence" value="ECO:0007669"/>
    <property type="project" value="InterPro"/>
</dbReference>
<dbReference type="Proteomes" id="UP000257109">
    <property type="component" value="Unassembled WGS sequence"/>
</dbReference>
<reference evidence="11" key="1">
    <citation type="submission" date="2018-05" db="EMBL/GenBank/DDBJ databases">
        <title>Draft genome of Mucuna pruriens seed.</title>
        <authorList>
            <person name="Nnadi N.E."/>
            <person name="Vos R."/>
            <person name="Hasami M.H."/>
            <person name="Devisetty U.K."/>
            <person name="Aguiy J.C."/>
        </authorList>
    </citation>
    <scope>NUCLEOTIDE SEQUENCE [LARGE SCALE GENOMIC DNA]</scope>
    <source>
        <strain evidence="11">JCA_2017</strain>
    </source>
</reference>
<feature type="non-terminal residue" evidence="11">
    <location>
        <position position="1"/>
    </location>
</feature>